<reference evidence="2 3" key="1">
    <citation type="submission" date="2019-09" db="EMBL/GenBank/DDBJ databases">
        <title>Genome sequence and assembly of Adhaeribacter sp.</title>
        <authorList>
            <person name="Chhetri G."/>
        </authorList>
    </citation>
    <scope>NUCLEOTIDE SEQUENCE [LARGE SCALE GENOMIC DNA]</scope>
    <source>
        <strain evidence="2 3">DK36</strain>
    </source>
</reference>
<dbReference type="InterPro" id="IPR051918">
    <property type="entry name" value="STPP_CPPED1"/>
</dbReference>
<dbReference type="EMBL" id="VWSF01000013">
    <property type="protein sequence ID" value="KAA5543447.1"/>
    <property type="molecule type" value="Genomic_DNA"/>
</dbReference>
<dbReference type="Pfam" id="PF00149">
    <property type="entry name" value="Metallophos"/>
    <property type="match status" value="1"/>
</dbReference>
<keyword evidence="3" id="KW-1185">Reference proteome</keyword>
<dbReference type="GO" id="GO:0016787">
    <property type="term" value="F:hydrolase activity"/>
    <property type="evidence" value="ECO:0007669"/>
    <property type="project" value="InterPro"/>
</dbReference>
<dbReference type="PANTHER" id="PTHR43143">
    <property type="entry name" value="METALLOPHOSPHOESTERASE, CALCINEURIN SUPERFAMILY"/>
    <property type="match status" value="1"/>
</dbReference>
<dbReference type="InterPro" id="IPR004843">
    <property type="entry name" value="Calcineurin-like_PHP"/>
</dbReference>
<protein>
    <submittedName>
        <fullName evidence="2">Metallophosphoesterase</fullName>
    </submittedName>
</protein>
<evidence type="ECO:0000313" key="2">
    <source>
        <dbReference type="EMBL" id="KAA5543447.1"/>
    </source>
</evidence>
<dbReference type="SUPFAM" id="SSF56300">
    <property type="entry name" value="Metallo-dependent phosphatases"/>
    <property type="match status" value="1"/>
</dbReference>
<accession>A0A5M6D7G5</accession>
<dbReference type="AlphaFoldDB" id="A0A5M6D7G5"/>
<organism evidence="2 3">
    <name type="scientific">Adhaeribacter rhizoryzae</name>
    <dbReference type="NCBI Taxonomy" id="2607907"/>
    <lineage>
        <taxon>Bacteria</taxon>
        <taxon>Pseudomonadati</taxon>
        <taxon>Bacteroidota</taxon>
        <taxon>Cytophagia</taxon>
        <taxon>Cytophagales</taxon>
        <taxon>Hymenobacteraceae</taxon>
        <taxon>Adhaeribacter</taxon>
    </lineage>
</organism>
<evidence type="ECO:0000313" key="3">
    <source>
        <dbReference type="Proteomes" id="UP000323426"/>
    </source>
</evidence>
<proteinExistence type="predicted"/>
<sequence length="275" mass="32332">MKNNYYRKALLVVKMGLFLVMSSCELVEYSPYQVKLPDSEKDLNRKNAEKIAALNLKPTDTLRIALISDTQRFYDETEDFVQAINQRTEQKGKKIHFVLHGGDISDFGLLEEYRWQHEILKKLKMPYMVVLGNHDCVANGDKVYAHMYGPFEQVYQFARNRFILMNTNTMEFTEDIVRLDFLENNLRDTKNYDNVFVLAHVSPFDEDYDKQKEEPFARLIRQYQAYPIHGHKHTHKISQPYNDGVNYMIIGSVSNRKYVVLTIVGKKVSHELINY</sequence>
<dbReference type="InterPro" id="IPR029052">
    <property type="entry name" value="Metallo-depent_PP-like"/>
</dbReference>
<name>A0A5M6D7G5_9BACT</name>
<evidence type="ECO:0000259" key="1">
    <source>
        <dbReference type="Pfam" id="PF00149"/>
    </source>
</evidence>
<feature type="domain" description="Calcineurin-like phosphoesterase" evidence="1">
    <location>
        <begin position="62"/>
        <end position="234"/>
    </location>
</feature>
<dbReference type="PANTHER" id="PTHR43143:SF1">
    <property type="entry name" value="SERINE_THREONINE-PROTEIN PHOSPHATASE CPPED1"/>
    <property type="match status" value="1"/>
</dbReference>
<dbReference type="RefSeq" id="WP_150089777.1">
    <property type="nucleotide sequence ID" value="NZ_VWSF01000013.1"/>
</dbReference>
<gene>
    <name evidence="2" type="ORF">F0145_16130</name>
</gene>
<dbReference type="Gene3D" id="3.60.21.10">
    <property type="match status" value="1"/>
</dbReference>
<dbReference type="Proteomes" id="UP000323426">
    <property type="component" value="Unassembled WGS sequence"/>
</dbReference>
<comment type="caution">
    <text evidence="2">The sequence shown here is derived from an EMBL/GenBank/DDBJ whole genome shotgun (WGS) entry which is preliminary data.</text>
</comment>